<dbReference type="RefSeq" id="WP_146928040.1">
    <property type="nucleotide sequence ID" value="NZ_BJUB01000008.1"/>
</dbReference>
<evidence type="ECO:0000256" key="1">
    <source>
        <dbReference type="ARBA" id="ARBA00007092"/>
    </source>
</evidence>
<comment type="similarity">
    <text evidence="1">Belongs to the DNA repair enzymes AP/ExoA family.</text>
</comment>
<feature type="binding site" evidence="6">
    <location>
        <position position="8"/>
    </location>
    <ligand>
        <name>Mg(2+)</name>
        <dbReference type="ChEBI" id="CHEBI:18420"/>
        <label>1</label>
    </ligand>
</feature>
<feature type="site" description="Interaction with DNA substrate" evidence="7">
    <location>
        <position position="261"/>
    </location>
</feature>
<dbReference type="InterPro" id="IPR005135">
    <property type="entry name" value="Endo/exonuclease/phosphatase"/>
</dbReference>
<name>A0A510V5Z3_9CELL</name>
<dbReference type="Proteomes" id="UP000321118">
    <property type="component" value="Unassembled WGS sequence"/>
</dbReference>
<comment type="cofactor">
    <cofactor evidence="6">
        <name>Mg(2+)</name>
        <dbReference type="ChEBI" id="CHEBI:18420"/>
    </cofactor>
    <cofactor evidence="6">
        <name>Mn(2+)</name>
        <dbReference type="ChEBI" id="CHEBI:29035"/>
    </cofactor>
    <text evidence="6">Probably binds two magnesium or manganese ions per subunit.</text>
</comment>
<dbReference type="PROSITE" id="PS51435">
    <property type="entry name" value="AP_NUCLEASE_F1_4"/>
    <property type="match status" value="1"/>
</dbReference>
<evidence type="ECO:0000313" key="10">
    <source>
        <dbReference type="Proteomes" id="UP000321118"/>
    </source>
</evidence>
<feature type="active site" description="Proton donor/acceptor" evidence="5">
    <location>
        <position position="158"/>
    </location>
</feature>
<evidence type="ECO:0000256" key="5">
    <source>
        <dbReference type="PIRSR" id="PIRSR604808-1"/>
    </source>
</evidence>
<keyword evidence="3" id="KW-0378">Hydrolase</keyword>
<keyword evidence="4 6" id="KW-0460">Magnesium</keyword>
<dbReference type="SUPFAM" id="SSF56219">
    <property type="entry name" value="DNase I-like"/>
    <property type="match status" value="1"/>
</dbReference>
<keyword evidence="10" id="KW-1185">Reference proteome</keyword>
<dbReference type="NCBIfam" id="TIGR00633">
    <property type="entry name" value="xth"/>
    <property type="match status" value="1"/>
</dbReference>
<dbReference type="PANTHER" id="PTHR43250">
    <property type="entry name" value="EXODEOXYRIBONUCLEASE III"/>
    <property type="match status" value="1"/>
</dbReference>
<dbReference type="Gene3D" id="3.60.10.10">
    <property type="entry name" value="Endonuclease/exonuclease/phosphatase"/>
    <property type="match status" value="1"/>
</dbReference>
<feature type="binding site" evidence="6">
    <location>
        <position position="36"/>
    </location>
    <ligand>
        <name>Mg(2+)</name>
        <dbReference type="ChEBI" id="CHEBI:18420"/>
        <label>1</label>
    </ligand>
</feature>
<evidence type="ECO:0000256" key="7">
    <source>
        <dbReference type="PIRSR" id="PIRSR604808-3"/>
    </source>
</evidence>
<feature type="binding site" evidence="6">
    <location>
        <position position="160"/>
    </location>
    <ligand>
        <name>Mg(2+)</name>
        <dbReference type="ChEBI" id="CHEBI:18420"/>
        <label>1</label>
    </ligand>
</feature>
<dbReference type="GO" id="GO:0008311">
    <property type="term" value="F:double-stranded DNA 3'-5' DNA exonuclease activity"/>
    <property type="evidence" value="ECO:0007669"/>
    <property type="project" value="InterPro"/>
</dbReference>
<protein>
    <submittedName>
        <fullName evidence="9">Exodeoxyribonuclease III</fullName>
    </submittedName>
</protein>
<evidence type="ECO:0000256" key="6">
    <source>
        <dbReference type="PIRSR" id="PIRSR604808-2"/>
    </source>
</evidence>
<feature type="site" description="Important for catalytic activity" evidence="7">
    <location>
        <position position="231"/>
    </location>
</feature>
<keyword evidence="6" id="KW-0464">Manganese</keyword>
<accession>A0A510V5Z3</accession>
<feature type="active site" description="Proton acceptor" evidence="5">
    <location>
        <position position="261"/>
    </location>
</feature>
<feature type="binding site" evidence="6">
    <location>
        <position position="158"/>
    </location>
    <ligand>
        <name>Mg(2+)</name>
        <dbReference type="ChEBI" id="CHEBI:18420"/>
        <label>1</label>
    </ligand>
</feature>
<dbReference type="InterPro" id="IPR037493">
    <property type="entry name" value="ExoIII-like"/>
</dbReference>
<dbReference type="OrthoDB" id="9803914at2"/>
<dbReference type="AlphaFoldDB" id="A0A510V5Z3"/>
<dbReference type="Pfam" id="PF03372">
    <property type="entry name" value="Exo_endo_phos"/>
    <property type="match status" value="1"/>
</dbReference>
<reference evidence="9 10" key="1">
    <citation type="submission" date="2019-07" db="EMBL/GenBank/DDBJ databases">
        <title>Whole genome shotgun sequence of Cellulomonas xylanilytica NBRC 101102.</title>
        <authorList>
            <person name="Hosoyama A."/>
            <person name="Uohara A."/>
            <person name="Ohji S."/>
            <person name="Ichikawa N."/>
        </authorList>
    </citation>
    <scope>NUCLEOTIDE SEQUENCE [LARGE SCALE GENOMIC DNA]</scope>
    <source>
        <strain evidence="9 10">NBRC 101102</strain>
    </source>
</reference>
<evidence type="ECO:0000256" key="4">
    <source>
        <dbReference type="ARBA" id="ARBA00022842"/>
    </source>
</evidence>
<dbReference type="CDD" id="cd10281">
    <property type="entry name" value="Nape_like_AP-endo"/>
    <property type="match status" value="1"/>
</dbReference>
<dbReference type="InterPro" id="IPR036691">
    <property type="entry name" value="Endo/exonu/phosph_ase_sf"/>
</dbReference>
<keyword evidence="2 6" id="KW-0479">Metal-binding</keyword>
<evidence type="ECO:0000256" key="2">
    <source>
        <dbReference type="ARBA" id="ARBA00022723"/>
    </source>
</evidence>
<dbReference type="GO" id="GO:0046872">
    <property type="term" value="F:metal ion binding"/>
    <property type="evidence" value="ECO:0007669"/>
    <property type="project" value="UniProtKB-KW"/>
</dbReference>
<evidence type="ECO:0000313" key="9">
    <source>
        <dbReference type="EMBL" id="GEK22289.1"/>
    </source>
</evidence>
<dbReference type="PANTHER" id="PTHR43250:SF2">
    <property type="entry name" value="EXODEOXYRIBONUCLEASE III"/>
    <property type="match status" value="1"/>
</dbReference>
<proteinExistence type="inferred from homology"/>
<comment type="caution">
    <text evidence="9">The sequence shown here is derived from an EMBL/GenBank/DDBJ whole genome shotgun (WGS) entry which is preliminary data.</text>
</comment>
<feature type="binding site" evidence="6">
    <location>
        <position position="260"/>
    </location>
    <ligand>
        <name>Mg(2+)</name>
        <dbReference type="ChEBI" id="CHEBI:18420"/>
        <label>1</label>
    </ligand>
</feature>
<feature type="domain" description="Endonuclease/exonuclease/phosphatase" evidence="8">
    <location>
        <begin position="5"/>
        <end position="261"/>
    </location>
</feature>
<sequence>MLTIASVNVNGIRAAYKRGMGTWLEARKPDVVLLQEVRATDEILADHLPAGEWHLAHEASEVKGRAGVAIASRLPMTAVRIGLRTGVTGDSGRWVEADVELPAHEGAPARSITVVSTYLHSGTLGTPSMDEKYAFLDHVTGRLAEIAEQGGYAVVAGDVNIAHREADIKNWKGNLKSAGFLPRERAYLDRWFDDLGWHDLGRELGGEGPGPFTWWSWRGQAFDNDAGWRIDYQLATPDLADAAVRATVDRAATYAERFSDHAPVVVEYDL</sequence>
<organism evidence="9 10">
    <name type="scientific">Cellulomonas xylanilytica</name>
    <dbReference type="NCBI Taxonomy" id="233583"/>
    <lineage>
        <taxon>Bacteria</taxon>
        <taxon>Bacillati</taxon>
        <taxon>Actinomycetota</taxon>
        <taxon>Actinomycetes</taxon>
        <taxon>Micrococcales</taxon>
        <taxon>Cellulomonadaceae</taxon>
        <taxon>Cellulomonas</taxon>
    </lineage>
</organism>
<dbReference type="EMBL" id="BJUB01000008">
    <property type="protein sequence ID" value="GEK22289.1"/>
    <property type="molecule type" value="Genomic_DNA"/>
</dbReference>
<evidence type="ECO:0000256" key="3">
    <source>
        <dbReference type="ARBA" id="ARBA00022801"/>
    </source>
</evidence>
<feature type="binding site" evidence="6">
    <location>
        <position position="261"/>
    </location>
    <ligand>
        <name>Mg(2+)</name>
        <dbReference type="ChEBI" id="CHEBI:18420"/>
        <label>1</label>
    </ligand>
</feature>
<feature type="active site" evidence="5">
    <location>
        <position position="118"/>
    </location>
</feature>
<evidence type="ECO:0000259" key="8">
    <source>
        <dbReference type="Pfam" id="PF03372"/>
    </source>
</evidence>
<dbReference type="GO" id="GO:0006281">
    <property type="term" value="P:DNA repair"/>
    <property type="evidence" value="ECO:0007669"/>
    <property type="project" value="InterPro"/>
</dbReference>
<gene>
    <name evidence="9" type="ORF">CXY01_28090</name>
</gene>
<feature type="site" description="Transition state stabilizer" evidence="7">
    <location>
        <position position="160"/>
    </location>
</feature>
<dbReference type="InterPro" id="IPR004808">
    <property type="entry name" value="AP_endonuc_1"/>
</dbReference>